<keyword evidence="4" id="KW-1185">Reference proteome</keyword>
<dbReference type="InterPro" id="IPR032675">
    <property type="entry name" value="LRR_dom_sf"/>
</dbReference>
<dbReference type="Gramene" id="HORVU.MOREX.r2.4HG0340750.1">
    <property type="protein sequence ID" value="HORVU.MOREX.r2.4HG0340750.1"/>
    <property type="gene ID" value="HORVU.MOREX.r2.4HG0340750"/>
</dbReference>
<dbReference type="GO" id="GO:0031146">
    <property type="term" value="P:SCF-dependent proteasomal ubiquitin-dependent protein catabolic process"/>
    <property type="evidence" value="ECO:0000318"/>
    <property type="project" value="GO_Central"/>
</dbReference>
<gene>
    <name evidence="3" type="primary">LOC123449748</name>
</gene>
<dbReference type="Gene3D" id="3.80.10.10">
    <property type="entry name" value="Ribonuclease Inhibitor"/>
    <property type="match status" value="2"/>
</dbReference>
<dbReference type="Pfam" id="PF25372">
    <property type="entry name" value="DUF7885"/>
    <property type="match status" value="1"/>
</dbReference>
<dbReference type="SMART" id="SM00367">
    <property type="entry name" value="LRR_CC"/>
    <property type="match status" value="9"/>
</dbReference>
<protein>
    <recommendedName>
        <fullName evidence="2">F-box/LRR-repeat protein 15-like leucin rich repeat domain-containing protein</fullName>
    </recommendedName>
</protein>
<dbReference type="AlphaFoldDB" id="A0A8I6XQ09"/>
<dbReference type="RefSeq" id="XP_044983004.1">
    <property type="nucleotide sequence ID" value="XM_045127069.1"/>
</dbReference>
<feature type="compositionally biased region" description="Pro residues" evidence="1">
    <location>
        <begin position="1"/>
        <end position="12"/>
    </location>
</feature>
<dbReference type="GeneID" id="123449748"/>
<dbReference type="SUPFAM" id="SSF52047">
    <property type="entry name" value="RNI-like"/>
    <property type="match status" value="2"/>
</dbReference>
<dbReference type="InterPro" id="IPR036047">
    <property type="entry name" value="F-box-like_dom_sf"/>
</dbReference>
<feature type="region of interest" description="Disordered" evidence="1">
    <location>
        <begin position="621"/>
        <end position="656"/>
    </location>
</feature>
<feature type="compositionally biased region" description="Basic and acidic residues" evidence="1">
    <location>
        <begin position="622"/>
        <end position="631"/>
    </location>
</feature>
<evidence type="ECO:0000313" key="3">
    <source>
        <dbReference type="EnsemblPlants" id="HORVU.MOREX.r3.4HG0409150.1"/>
    </source>
</evidence>
<reference evidence="4" key="1">
    <citation type="journal article" date="2012" name="Nature">
        <title>A physical, genetic and functional sequence assembly of the barley genome.</title>
        <authorList>
            <consortium name="The International Barley Genome Sequencing Consortium"/>
            <person name="Mayer K.F."/>
            <person name="Waugh R."/>
            <person name="Brown J.W."/>
            <person name="Schulman A."/>
            <person name="Langridge P."/>
            <person name="Platzer M."/>
            <person name="Fincher G.B."/>
            <person name="Muehlbauer G.J."/>
            <person name="Sato K."/>
            <person name="Close T.J."/>
            <person name="Wise R.P."/>
            <person name="Stein N."/>
        </authorList>
    </citation>
    <scope>NUCLEOTIDE SEQUENCE [LARGE SCALE GENOMIC DNA]</scope>
    <source>
        <strain evidence="4">cv. Morex</strain>
    </source>
</reference>
<dbReference type="InterPro" id="IPR006553">
    <property type="entry name" value="Leu-rich_rpt_Cys-con_subtyp"/>
</dbReference>
<feature type="region of interest" description="Disordered" evidence="1">
    <location>
        <begin position="1"/>
        <end position="35"/>
    </location>
</feature>
<dbReference type="Proteomes" id="UP000011116">
    <property type="component" value="Chromosome 4H"/>
</dbReference>
<evidence type="ECO:0000313" key="4">
    <source>
        <dbReference type="Proteomes" id="UP000011116"/>
    </source>
</evidence>
<reference evidence="3" key="3">
    <citation type="submission" date="2022-01" db="UniProtKB">
        <authorList>
            <consortium name="EnsemblPlants"/>
        </authorList>
    </citation>
    <scope>IDENTIFICATION</scope>
    <source>
        <strain evidence="3">subsp. vulgare</strain>
    </source>
</reference>
<evidence type="ECO:0000259" key="2">
    <source>
        <dbReference type="Pfam" id="PF25372"/>
    </source>
</evidence>
<evidence type="ECO:0000256" key="1">
    <source>
        <dbReference type="SAM" id="MobiDB-lite"/>
    </source>
</evidence>
<sequence length="656" mass="71667">MSSLPAPVPPEPSTSAAMSSPDPIDDPPPAPPPAMDAALPAAVVATILSRLDVRSLLLASAACRCFRSCAAHALCFLPAFHLLEVVLTHNLLRPLLPRNPALRTLRLDAARLDDAAIDCLARPGLHELTLRNCNNISGRLLRELSATCPDLRVLSLNSLADRRGLAMTFSDLKALLDGCSSLETLCLALDFSKFANPNFSHVWSSASEGLSSLEMGFIPLEMLLTLLAVTIESQQLIGYVKAPVFFPSLRKLCLKVEFITDRLIGSISTALPSLTHLDLQDSPIMEPESETDLTVAGLQQLNPKGKLKHLSLIRSQEFTYASFRRVNDLGILLMSEKCSNLESICLGGFSGVTDTGIRAIIHSCSGLHKLKVTNNKCLTDLVFHDIVATSLCLTHVSLRRCTLLTDVGIERLSFNKGLNVLDLKNCKSLGDEAVRALSCLSKLRRLVLDGTLITNQAMEYLGTGVCPLASLSLRGCYKLTNDCIPLLFAGSVKESLRALDLSGILSLTDDAIMMIARTRTPLTQLRLRENTEIGDASVMALASMQFNGETSGSTLQLLDLYDCSRITVLAMRWFKKPLFPRLRWLGLRGSLNRIMVDALVKTRPFLRLACGGEELGTPYRDTSGDWCRHEDDDSEDLEPWQLDGEPVSDAETISEE</sequence>
<dbReference type="Gramene" id="HORVU.MOREX.r3.4HG0409150.1">
    <property type="protein sequence ID" value="HORVU.MOREX.r3.4HG0409150.1"/>
    <property type="gene ID" value="HORVU.MOREX.r3.4HG0409150"/>
</dbReference>
<proteinExistence type="predicted"/>
<dbReference type="InterPro" id="IPR057207">
    <property type="entry name" value="FBXL15_LRR"/>
</dbReference>
<dbReference type="PANTHER" id="PTHR13318">
    <property type="entry name" value="PARTNER OF PAIRED, ISOFORM B-RELATED"/>
    <property type="match status" value="1"/>
</dbReference>
<feature type="domain" description="F-box/LRR-repeat protein 15-like leucin rich repeat" evidence="2">
    <location>
        <begin position="88"/>
        <end position="615"/>
    </location>
</feature>
<reference evidence="3" key="2">
    <citation type="submission" date="2020-10" db="EMBL/GenBank/DDBJ databases">
        <authorList>
            <person name="Scholz U."/>
            <person name="Mascher M."/>
            <person name="Fiebig A."/>
        </authorList>
    </citation>
    <scope>NUCLEOTIDE SEQUENCE [LARGE SCALE GENOMIC DNA]</scope>
    <source>
        <strain evidence="3">cv. Morex</strain>
    </source>
</reference>
<name>A0A8I6XQ09_HORVV</name>
<dbReference type="KEGG" id="hvg:123449748"/>
<dbReference type="FunFam" id="3.80.10.10:FF:000494">
    <property type="entry name" value="F-box/LRR-repeat protein 10 isoform A"/>
    <property type="match status" value="1"/>
</dbReference>
<dbReference type="OrthoDB" id="2585512at2759"/>
<dbReference type="GO" id="GO:0019005">
    <property type="term" value="C:SCF ubiquitin ligase complex"/>
    <property type="evidence" value="ECO:0000318"/>
    <property type="project" value="GO_Central"/>
</dbReference>
<dbReference type="SUPFAM" id="SSF81383">
    <property type="entry name" value="F-box domain"/>
    <property type="match status" value="1"/>
</dbReference>
<feature type="compositionally biased region" description="Acidic residues" evidence="1">
    <location>
        <begin position="646"/>
        <end position="656"/>
    </location>
</feature>
<dbReference type="EnsemblPlants" id="HORVU.MOREX.r3.4HG0409150.1">
    <property type="protein sequence ID" value="HORVU.MOREX.r3.4HG0409150.1"/>
    <property type="gene ID" value="HORVU.MOREX.r3.4HG0409150"/>
</dbReference>
<organism evidence="3 4">
    <name type="scientific">Hordeum vulgare subsp. vulgare</name>
    <name type="common">Domesticated barley</name>
    <dbReference type="NCBI Taxonomy" id="112509"/>
    <lineage>
        <taxon>Eukaryota</taxon>
        <taxon>Viridiplantae</taxon>
        <taxon>Streptophyta</taxon>
        <taxon>Embryophyta</taxon>
        <taxon>Tracheophyta</taxon>
        <taxon>Spermatophyta</taxon>
        <taxon>Magnoliopsida</taxon>
        <taxon>Liliopsida</taxon>
        <taxon>Poales</taxon>
        <taxon>Poaceae</taxon>
        <taxon>BOP clade</taxon>
        <taxon>Pooideae</taxon>
        <taxon>Triticodae</taxon>
        <taxon>Triticeae</taxon>
        <taxon>Hordeinae</taxon>
        <taxon>Hordeum</taxon>
    </lineage>
</organism>
<accession>A0A8I6XQ09</accession>